<evidence type="ECO:0000256" key="1">
    <source>
        <dbReference type="SAM" id="SignalP"/>
    </source>
</evidence>
<protein>
    <recommendedName>
        <fullName evidence="4">Lectin-like protein BA14k</fullName>
    </recommendedName>
</protein>
<evidence type="ECO:0000313" key="3">
    <source>
        <dbReference type="Proteomes" id="UP000528734"/>
    </source>
</evidence>
<dbReference type="AlphaFoldDB" id="A0A7Y4M469"/>
<dbReference type="EMBL" id="JAAVLW010000007">
    <property type="protein sequence ID" value="NOJ49214.1"/>
    <property type="molecule type" value="Genomic_DNA"/>
</dbReference>
<keyword evidence="3" id="KW-1185">Reference proteome</keyword>
<evidence type="ECO:0008006" key="4">
    <source>
        <dbReference type="Google" id="ProtNLM"/>
    </source>
</evidence>
<name>A0A7Y4M469_9BRAD</name>
<feature type="signal peptide" evidence="1">
    <location>
        <begin position="1"/>
        <end position="22"/>
    </location>
</feature>
<gene>
    <name evidence="2" type="ORF">HCN50_23680</name>
</gene>
<organism evidence="2 3">
    <name type="scientific">Bradyrhizobium archetypum</name>
    <dbReference type="NCBI Taxonomy" id="2721160"/>
    <lineage>
        <taxon>Bacteria</taxon>
        <taxon>Pseudomonadati</taxon>
        <taxon>Pseudomonadota</taxon>
        <taxon>Alphaproteobacteria</taxon>
        <taxon>Hyphomicrobiales</taxon>
        <taxon>Nitrobacteraceae</taxon>
        <taxon>Bradyrhizobium</taxon>
    </lineage>
</organism>
<keyword evidence="1" id="KW-0732">Signal</keyword>
<proteinExistence type="predicted"/>
<comment type="caution">
    <text evidence="2">The sequence shown here is derived from an EMBL/GenBank/DDBJ whole genome shotgun (WGS) entry which is preliminary data.</text>
</comment>
<accession>A0A7Y4M469</accession>
<dbReference type="Proteomes" id="UP000528734">
    <property type="component" value="Unassembled WGS sequence"/>
</dbReference>
<evidence type="ECO:0000313" key="2">
    <source>
        <dbReference type="EMBL" id="NOJ49214.1"/>
    </source>
</evidence>
<feature type="chain" id="PRO_5031364387" description="Lectin-like protein BA14k" evidence="1">
    <location>
        <begin position="23"/>
        <end position="117"/>
    </location>
</feature>
<sequence>MKLKLLTTAAVLSTAIAAPALAQDSHGRSDSIRQPPQTQQRMYHNHSAFWPGEVAAGVVGGAIGTAGAIATAPFRNNVYAYNDGYYGRRYYGGYNSSFVCQPGTTFWGDDGRRHICQ</sequence>
<reference evidence="2 3" key="1">
    <citation type="submission" date="2020-03" db="EMBL/GenBank/DDBJ databases">
        <title>Bradyrhizobium diversity isolated from nodules of Muelleranthus trifoliolatus.</title>
        <authorList>
            <person name="Klepa M."/>
            <person name="Helene L."/>
            <person name="Hungria M."/>
        </authorList>
    </citation>
    <scope>NUCLEOTIDE SEQUENCE [LARGE SCALE GENOMIC DNA]</scope>
    <source>
        <strain evidence="2 3">WSM 1744</strain>
    </source>
</reference>
<dbReference type="RefSeq" id="WP_171712295.1">
    <property type="nucleotide sequence ID" value="NZ_JAAVLW010000007.1"/>
</dbReference>